<evidence type="ECO:0000259" key="1">
    <source>
        <dbReference type="Pfam" id="PF04909"/>
    </source>
</evidence>
<name>A0A9D1LNU7_9FIRM</name>
<dbReference type="Pfam" id="PF04909">
    <property type="entry name" value="Amidohydro_2"/>
    <property type="match status" value="1"/>
</dbReference>
<protein>
    <submittedName>
        <fullName evidence="2">Amidohydrolase family protein</fullName>
    </submittedName>
</protein>
<evidence type="ECO:0000313" key="3">
    <source>
        <dbReference type="Proteomes" id="UP000824070"/>
    </source>
</evidence>
<accession>A0A9D1LNU7</accession>
<organism evidence="2 3">
    <name type="scientific">Candidatus Alloenteromonas pullicola</name>
    <dbReference type="NCBI Taxonomy" id="2840784"/>
    <lineage>
        <taxon>Bacteria</taxon>
        <taxon>Bacillati</taxon>
        <taxon>Bacillota</taxon>
        <taxon>Bacillota incertae sedis</taxon>
        <taxon>Candidatus Alloenteromonas</taxon>
    </lineage>
</organism>
<dbReference type="InterPro" id="IPR032466">
    <property type="entry name" value="Metal_Hydrolase"/>
</dbReference>
<dbReference type="GO" id="GO:0016787">
    <property type="term" value="F:hydrolase activity"/>
    <property type="evidence" value="ECO:0007669"/>
    <property type="project" value="InterPro"/>
</dbReference>
<dbReference type="InterPro" id="IPR006680">
    <property type="entry name" value="Amidohydro-rel"/>
</dbReference>
<gene>
    <name evidence="2" type="ORF">IAC52_03130</name>
</gene>
<reference evidence="2" key="2">
    <citation type="journal article" date="2021" name="PeerJ">
        <title>Extensive microbial diversity within the chicken gut microbiome revealed by metagenomics and culture.</title>
        <authorList>
            <person name="Gilroy R."/>
            <person name="Ravi A."/>
            <person name="Getino M."/>
            <person name="Pursley I."/>
            <person name="Horton D.L."/>
            <person name="Alikhan N.F."/>
            <person name="Baker D."/>
            <person name="Gharbi K."/>
            <person name="Hall N."/>
            <person name="Watson M."/>
            <person name="Adriaenssens E.M."/>
            <person name="Foster-Nyarko E."/>
            <person name="Jarju S."/>
            <person name="Secka A."/>
            <person name="Antonio M."/>
            <person name="Oren A."/>
            <person name="Chaudhuri R.R."/>
            <person name="La Ragione R."/>
            <person name="Hildebrand F."/>
            <person name="Pallen M.J."/>
        </authorList>
    </citation>
    <scope>NUCLEOTIDE SEQUENCE</scope>
    <source>
        <strain evidence="2">ChiGjej1B1-22543</strain>
    </source>
</reference>
<reference evidence="2" key="1">
    <citation type="submission" date="2020-10" db="EMBL/GenBank/DDBJ databases">
        <authorList>
            <person name="Gilroy R."/>
        </authorList>
    </citation>
    <scope>NUCLEOTIDE SEQUENCE</scope>
    <source>
        <strain evidence="2">ChiGjej1B1-22543</strain>
    </source>
</reference>
<evidence type="ECO:0000313" key="2">
    <source>
        <dbReference type="EMBL" id="HIU45273.1"/>
    </source>
</evidence>
<comment type="caution">
    <text evidence="2">The sequence shown here is derived from an EMBL/GenBank/DDBJ whole genome shotgun (WGS) entry which is preliminary data.</text>
</comment>
<dbReference type="AlphaFoldDB" id="A0A9D1LNU7"/>
<dbReference type="SUPFAM" id="SSF51556">
    <property type="entry name" value="Metallo-dependent hydrolases"/>
    <property type="match status" value="1"/>
</dbReference>
<dbReference type="Proteomes" id="UP000824070">
    <property type="component" value="Unassembled WGS sequence"/>
</dbReference>
<dbReference type="EMBL" id="DVMV01000021">
    <property type="protein sequence ID" value="HIU45273.1"/>
    <property type="molecule type" value="Genomic_DNA"/>
</dbReference>
<sequence length="260" mass="29959">MRIIDAHAHISSWPTIKATRSLILRSMAKYGISHSLISNCDGAEFPSVGDPTPKMERTIEILKQTIAFHKAHKDRISAAMWIRPYYEQPDDELFNFLKKHRDEVRAMKFHPYEEHLRISSIKLQKWLNLAKILQMPVIVHTAADEYSAVPFIVKVVKSYPELNFVMAHLELCSNNKRAIRAMKKHNNLYADTAWVPLESTLTVLREVGIDRIMFGTDNPIDGLDTLANPMYQAYFAPDCPLTSEEKEHLFHLNAERIYGI</sequence>
<feature type="domain" description="Amidohydrolase-related" evidence="1">
    <location>
        <begin position="62"/>
        <end position="260"/>
    </location>
</feature>
<proteinExistence type="predicted"/>
<dbReference type="Gene3D" id="3.20.20.140">
    <property type="entry name" value="Metal-dependent hydrolases"/>
    <property type="match status" value="1"/>
</dbReference>